<protein>
    <submittedName>
        <fullName evidence="7">LysE family translocator</fullName>
    </submittedName>
</protein>
<dbReference type="Proteomes" id="UP000285190">
    <property type="component" value="Unassembled WGS sequence"/>
</dbReference>
<dbReference type="PANTHER" id="PTHR30086:SF20">
    <property type="entry name" value="ARGININE EXPORTER PROTEIN ARGO-RELATED"/>
    <property type="match status" value="1"/>
</dbReference>
<evidence type="ECO:0000256" key="5">
    <source>
        <dbReference type="ARBA" id="ARBA00023136"/>
    </source>
</evidence>
<evidence type="ECO:0000256" key="2">
    <source>
        <dbReference type="ARBA" id="ARBA00022475"/>
    </source>
</evidence>
<accession>A0A418WYX0</accession>
<gene>
    <name evidence="7" type="ORF">D3870_04710</name>
</gene>
<proteinExistence type="predicted"/>
<dbReference type="GO" id="GO:0015171">
    <property type="term" value="F:amino acid transmembrane transporter activity"/>
    <property type="evidence" value="ECO:0007669"/>
    <property type="project" value="TreeGrafter"/>
</dbReference>
<keyword evidence="2" id="KW-1003">Cell membrane</keyword>
<evidence type="ECO:0000313" key="7">
    <source>
        <dbReference type="EMBL" id="RJG05416.1"/>
    </source>
</evidence>
<keyword evidence="4 6" id="KW-1133">Transmembrane helix</keyword>
<dbReference type="OrthoDB" id="9804822at2"/>
<dbReference type="Pfam" id="PF01810">
    <property type="entry name" value="LysE"/>
    <property type="match status" value="1"/>
</dbReference>
<dbReference type="PIRSF" id="PIRSF006324">
    <property type="entry name" value="LeuE"/>
    <property type="match status" value="1"/>
</dbReference>
<dbReference type="EMBL" id="QYUN01000002">
    <property type="protein sequence ID" value="RJG05416.1"/>
    <property type="molecule type" value="Genomic_DNA"/>
</dbReference>
<keyword evidence="3 6" id="KW-0812">Transmembrane</keyword>
<feature type="transmembrane region" description="Helical" evidence="6">
    <location>
        <begin position="186"/>
        <end position="204"/>
    </location>
</feature>
<organism evidence="7 8">
    <name type="scientific">Noviherbaspirillum cavernae</name>
    <dbReference type="NCBI Taxonomy" id="2320862"/>
    <lineage>
        <taxon>Bacteria</taxon>
        <taxon>Pseudomonadati</taxon>
        <taxon>Pseudomonadota</taxon>
        <taxon>Betaproteobacteria</taxon>
        <taxon>Burkholderiales</taxon>
        <taxon>Oxalobacteraceae</taxon>
        <taxon>Noviherbaspirillum</taxon>
    </lineage>
</organism>
<comment type="caution">
    <text evidence="7">The sequence shown here is derived from an EMBL/GenBank/DDBJ whole genome shotgun (WGS) entry which is preliminary data.</text>
</comment>
<evidence type="ECO:0000313" key="8">
    <source>
        <dbReference type="Proteomes" id="UP000285190"/>
    </source>
</evidence>
<sequence length="210" mass="22329">MIDPSTLSVFLFAVLMLFLSPGPNMAFVLSHGVARGPRGGFAAALGIGAADLVHTVFSATGITALVAAWPPAFDLLRYAGALYLIWLAVQAIRSPGSAGISSRKQASMTQIFRMAMLNNLLNPKALLFFIVFLPQFVDVARGHVVLQLVMLGVILSIAAVFFNTALGAFSGQVGKFLNGNPRAARYQGWFLGSVLGALALRLLLLDRPGR</sequence>
<comment type="subcellular location">
    <subcellularLocation>
        <location evidence="1">Cell membrane</location>
        <topology evidence="1">Multi-pass membrane protein</topology>
    </subcellularLocation>
</comment>
<reference evidence="7 8" key="1">
    <citation type="submission" date="2018-09" db="EMBL/GenBank/DDBJ databases">
        <authorList>
            <person name="Zhu H."/>
        </authorList>
    </citation>
    <scope>NUCLEOTIDE SEQUENCE [LARGE SCALE GENOMIC DNA]</scope>
    <source>
        <strain evidence="7 8">K2R10-39</strain>
    </source>
</reference>
<dbReference type="RefSeq" id="WP_119737092.1">
    <property type="nucleotide sequence ID" value="NZ_QYUN01000002.1"/>
</dbReference>
<evidence type="ECO:0000256" key="4">
    <source>
        <dbReference type="ARBA" id="ARBA00022989"/>
    </source>
</evidence>
<dbReference type="InterPro" id="IPR001123">
    <property type="entry name" value="LeuE-type"/>
</dbReference>
<keyword evidence="5 6" id="KW-0472">Membrane</keyword>
<feature type="transmembrane region" description="Helical" evidence="6">
    <location>
        <begin position="145"/>
        <end position="166"/>
    </location>
</feature>
<feature type="transmembrane region" description="Helical" evidence="6">
    <location>
        <begin position="112"/>
        <end position="133"/>
    </location>
</feature>
<evidence type="ECO:0000256" key="6">
    <source>
        <dbReference type="SAM" id="Phobius"/>
    </source>
</evidence>
<dbReference type="AlphaFoldDB" id="A0A418WYX0"/>
<dbReference type="PANTHER" id="PTHR30086">
    <property type="entry name" value="ARGININE EXPORTER PROTEIN ARGO"/>
    <property type="match status" value="1"/>
</dbReference>
<name>A0A418WYX0_9BURK</name>
<feature type="transmembrane region" description="Helical" evidence="6">
    <location>
        <begin position="75"/>
        <end position="92"/>
    </location>
</feature>
<evidence type="ECO:0000256" key="1">
    <source>
        <dbReference type="ARBA" id="ARBA00004651"/>
    </source>
</evidence>
<evidence type="ECO:0000256" key="3">
    <source>
        <dbReference type="ARBA" id="ARBA00022692"/>
    </source>
</evidence>
<feature type="transmembrane region" description="Helical" evidence="6">
    <location>
        <begin position="40"/>
        <end position="68"/>
    </location>
</feature>
<keyword evidence="8" id="KW-1185">Reference proteome</keyword>
<dbReference type="GO" id="GO:0005886">
    <property type="term" value="C:plasma membrane"/>
    <property type="evidence" value="ECO:0007669"/>
    <property type="project" value="UniProtKB-SubCell"/>
</dbReference>